<evidence type="ECO:0000313" key="2">
    <source>
        <dbReference type="EMBL" id="MBB2498692.1"/>
    </source>
</evidence>
<dbReference type="Proteomes" id="UP000550260">
    <property type="component" value="Unassembled WGS sequence"/>
</dbReference>
<dbReference type="SUPFAM" id="SSF55331">
    <property type="entry name" value="Tautomerase/MIF"/>
    <property type="match status" value="1"/>
</dbReference>
<evidence type="ECO:0000313" key="3">
    <source>
        <dbReference type="Proteomes" id="UP000550260"/>
    </source>
</evidence>
<dbReference type="Gene3D" id="3.30.429.10">
    <property type="entry name" value="Macrophage Migration Inhibitory Factor"/>
    <property type="match status" value="1"/>
</dbReference>
<dbReference type="Pfam" id="PF14832">
    <property type="entry name" value="Tautomerase_3"/>
    <property type="match status" value="1"/>
</dbReference>
<evidence type="ECO:0000259" key="1">
    <source>
        <dbReference type="Pfam" id="PF14832"/>
    </source>
</evidence>
<name>A0A8E2B0X5_9PSEU</name>
<gene>
    <name evidence="2" type="ORF">H5411_06030</name>
</gene>
<dbReference type="AlphaFoldDB" id="A0A8E2B0X5"/>
<dbReference type="InterPro" id="IPR014347">
    <property type="entry name" value="Tautomerase/MIF_sf"/>
</dbReference>
<comment type="caution">
    <text evidence="2">The sequence shown here is derived from an EMBL/GenBank/DDBJ whole genome shotgun (WGS) entry which is preliminary data.</text>
</comment>
<accession>A0A8E2B0X5</accession>
<dbReference type="RefSeq" id="WP_183123190.1">
    <property type="nucleotide sequence ID" value="NZ_JACJHR010000006.1"/>
</dbReference>
<organism evidence="2 3">
    <name type="scientific">Amycolatopsis echigonensis</name>
    <dbReference type="NCBI Taxonomy" id="2576905"/>
    <lineage>
        <taxon>Bacteria</taxon>
        <taxon>Bacillati</taxon>
        <taxon>Actinomycetota</taxon>
        <taxon>Actinomycetes</taxon>
        <taxon>Pseudonocardiales</taxon>
        <taxon>Pseudonocardiaceae</taxon>
        <taxon>Amycolatopsis</taxon>
    </lineage>
</organism>
<dbReference type="EMBL" id="JACJHR010000006">
    <property type="protein sequence ID" value="MBB2498692.1"/>
    <property type="molecule type" value="Genomic_DNA"/>
</dbReference>
<reference evidence="2 3" key="1">
    <citation type="submission" date="2020-08" db="EMBL/GenBank/DDBJ databases">
        <title>Amycolatopsis echigonensis JCM 21831.</title>
        <authorList>
            <person name="Tedsree N."/>
            <person name="Kuncharoen N."/>
            <person name="Likhitwitayawuid K."/>
            <person name="Tanasupawat S."/>
        </authorList>
    </citation>
    <scope>NUCLEOTIDE SEQUENCE [LARGE SCALE GENOMIC DNA]</scope>
    <source>
        <strain evidence="2 3">JCM 21831</strain>
    </source>
</reference>
<protein>
    <submittedName>
        <fullName evidence="2">Tautomerase family protein</fullName>
    </submittedName>
</protein>
<sequence length="141" mass="16015">MPLWTIHHTPGLFSDAEKQELASRVADHYEAIGLPRFYAVTVFQETRPENFYVGGEPADAGLRIVIDHIARHNTDSGSRRRTAQWINRMLRPHLENRTGVHWEFHADETSEELWMINGLVPPPGGSAEEKAWAKDNAASPY</sequence>
<dbReference type="InterPro" id="IPR028116">
    <property type="entry name" value="Cis-CaaD-like"/>
</dbReference>
<feature type="domain" description="Tautomerase cis-CaaD-like" evidence="1">
    <location>
        <begin position="1"/>
        <end position="136"/>
    </location>
</feature>
<proteinExistence type="predicted"/>